<evidence type="ECO:0000256" key="1">
    <source>
        <dbReference type="SAM" id="SignalP"/>
    </source>
</evidence>
<name>A0ABY9T9F3_BREBE</name>
<gene>
    <name evidence="2" type="ORF">RGB73_10565</name>
</gene>
<evidence type="ECO:0000313" key="3">
    <source>
        <dbReference type="Proteomes" id="UP001256827"/>
    </source>
</evidence>
<sequence length="362" mass="41267">MRQSKQLWLPILLTFLILSLVPGRAEAAQENDIVISVSVSPDSPFVSTLAFHEHRAFIRELLRSPAVPARLQDHWIRAQIKVKGRTFSYDYEGRLYDKSKSRRYLLSGSLAQRLEEYVRTVEKAHYGQPVPWEKVKYAFAKMKYATVVDLETGERFLVQRRAGSRHADVQPLTKSDTRIMKHIYQGKWSWKRRAILVEVDGVYYAASMHGMPHGAGAIAGNDFPGHFCIHFSGSSTHRRKEPDPSHSLMILKASGTLPQTIMNAAPEDLVGYFLTSLNEHDEHTLRMTTDGAPLPEALRDIESVRKPKEILPSEQSGPLIAEIALRVDYTKRSGKGRSGKWTFLLLRDAPWERWQIVEVNIR</sequence>
<dbReference type="Proteomes" id="UP001256827">
    <property type="component" value="Chromosome"/>
</dbReference>
<proteinExistence type="predicted"/>
<organism evidence="2 3">
    <name type="scientific">Brevibacillus brevis</name>
    <name type="common">Bacillus brevis</name>
    <dbReference type="NCBI Taxonomy" id="1393"/>
    <lineage>
        <taxon>Bacteria</taxon>
        <taxon>Bacillati</taxon>
        <taxon>Bacillota</taxon>
        <taxon>Bacilli</taxon>
        <taxon>Bacillales</taxon>
        <taxon>Paenibacillaceae</taxon>
        <taxon>Brevibacillus</taxon>
    </lineage>
</organism>
<protein>
    <submittedName>
        <fullName evidence="2">Uncharacterized protein</fullName>
    </submittedName>
</protein>
<feature type="chain" id="PRO_5046488050" evidence="1">
    <location>
        <begin position="28"/>
        <end position="362"/>
    </location>
</feature>
<accession>A0ABY9T9F3</accession>
<dbReference type="RefSeq" id="WP_310771683.1">
    <property type="nucleotide sequence ID" value="NZ_CP134050.1"/>
</dbReference>
<evidence type="ECO:0000313" key="2">
    <source>
        <dbReference type="EMBL" id="WNC16732.1"/>
    </source>
</evidence>
<dbReference type="EMBL" id="CP134050">
    <property type="protein sequence ID" value="WNC16732.1"/>
    <property type="molecule type" value="Genomic_DNA"/>
</dbReference>
<feature type="signal peptide" evidence="1">
    <location>
        <begin position="1"/>
        <end position="27"/>
    </location>
</feature>
<keyword evidence="1" id="KW-0732">Signal</keyword>
<reference evidence="2 3" key="1">
    <citation type="submission" date="2023-09" db="EMBL/GenBank/DDBJ databases">
        <title>Complete Genome and Methylome dissection of Bacillus brevis NEB573 original source of BbsI restriction endonuclease.</title>
        <authorList>
            <person name="Fomenkov A."/>
            <person name="Roberts R.D."/>
        </authorList>
    </citation>
    <scope>NUCLEOTIDE SEQUENCE [LARGE SCALE GENOMIC DNA]</scope>
    <source>
        <strain evidence="2 3">NEB573</strain>
    </source>
</reference>
<keyword evidence="3" id="KW-1185">Reference proteome</keyword>